<sequence>MEAVQDAPMGTTGRIDFLVQRADAQSHNSHVADSVRHACRGTLLRDAASIALMLERYEQATSLLRAAGDAWAGIGLFAGYLLLHFTDGPAWVSRYEGDLLQIAGLFEWRYSKTTAPSPRAKGRGYLAAASWSPRQLLNLYQALPDDPRAGEPIQFVRHYARTSLDDLAATTLIGDLRVADYLLVWDAAAQGNFDGPAQDALVALLEERARRLQAAQADTHHWYRGIHPAGLVDFDLMALGVKAIESRAADKLDHILHHAPPLVALPWTAAQRLRSMVNL</sequence>
<reference evidence="2" key="1">
    <citation type="journal article" date="2019" name="Int. J. Syst. Evol. Microbiol.">
        <title>The Global Catalogue of Microorganisms (GCM) 10K type strain sequencing project: providing services to taxonomists for standard genome sequencing and annotation.</title>
        <authorList>
            <consortium name="The Broad Institute Genomics Platform"/>
            <consortium name="The Broad Institute Genome Sequencing Center for Infectious Disease"/>
            <person name="Wu L."/>
            <person name="Ma J."/>
        </authorList>
    </citation>
    <scope>NUCLEOTIDE SEQUENCE [LARGE SCALE GENOMIC DNA]</scope>
    <source>
        <strain evidence="2">CCM 4481</strain>
    </source>
</reference>
<name>A0ABV9C418_9GAMM</name>
<gene>
    <name evidence="1" type="ORF">ACFO5W_14060</name>
</gene>
<evidence type="ECO:0000313" key="2">
    <source>
        <dbReference type="Proteomes" id="UP001595961"/>
    </source>
</evidence>
<protein>
    <submittedName>
        <fullName evidence="1">Uncharacterized protein</fullName>
    </submittedName>
</protein>
<dbReference type="Proteomes" id="UP001595961">
    <property type="component" value="Unassembled WGS sequence"/>
</dbReference>
<dbReference type="RefSeq" id="WP_266151739.1">
    <property type="nucleotide sequence ID" value="NZ_CP064028.1"/>
</dbReference>
<evidence type="ECO:0000313" key="1">
    <source>
        <dbReference type="EMBL" id="MFC4527763.1"/>
    </source>
</evidence>
<organism evidence="1 2">
    <name type="scientific">Dyella halodurans</name>
    <dbReference type="NCBI Taxonomy" id="1920171"/>
    <lineage>
        <taxon>Bacteria</taxon>
        <taxon>Pseudomonadati</taxon>
        <taxon>Pseudomonadota</taxon>
        <taxon>Gammaproteobacteria</taxon>
        <taxon>Lysobacterales</taxon>
        <taxon>Rhodanobacteraceae</taxon>
        <taxon>Dyella</taxon>
    </lineage>
</organism>
<proteinExistence type="predicted"/>
<comment type="caution">
    <text evidence="1">The sequence shown here is derived from an EMBL/GenBank/DDBJ whole genome shotgun (WGS) entry which is preliminary data.</text>
</comment>
<accession>A0ABV9C418</accession>
<keyword evidence="2" id="KW-1185">Reference proteome</keyword>
<dbReference type="EMBL" id="JBHSGA010000017">
    <property type="protein sequence ID" value="MFC4527763.1"/>
    <property type="molecule type" value="Genomic_DNA"/>
</dbReference>